<accession>A0A9W6P3C5</accession>
<reference evidence="2" key="1">
    <citation type="submission" date="2023-02" db="EMBL/GenBank/DDBJ databases">
        <title>Nocardiopsis ansamitocini NBRC 112285.</title>
        <authorList>
            <person name="Ichikawa N."/>
            <person name="Sato H."/>
            <person name="Tonouchi N."/>
        </authorList>
    </citation>
    <scope>NUCLEOTIDE SEQUENCE</scope>
    <source>
        <strain evidence="2">NBRC 112285</strain>
    </source>
</reference>
<gene>
    <name evidence="2" type="ORF">Nans01_07570</name>
</gene>
<keyword evidence="2" id="KW-0378">Hydrolase</keyword>
<dbReference type="Gene3D" id="3.40.50.1820">
    <property type="entry name" value="alpha/beta hydrolase"/>
    <property type="match status" value="1"/>
</dbReference>
<dbReference type="SUPFAM" id="SSF82171">
    <property type="entry name" value="DPP6 N-terminal domain-like"/>
    <property type="match status" value="1"/>
</dbReference>
<dbReference type="Gene3D" id="2.120.10.30">
    <property type="entry name" value="TolB, C-terminal domain"/>
    <property type="match status" value="1"/>
</dbReference>
<evidence type="ECO:0000259" key="1">
    <source>
        <dbReference type="Pfam" id="PF00326"/>
    </source>
</evidence>
<dbReference type="PANTHER" id="PTHR43056:SF5">
    <property type="entry name" value="PEPTIDASE S9 PROLYL OLIGOPEPTIDASE CATALYTIC DOMAIN-CONTAINING PROTEIN"/>
    <property type="match status" value="1"/>
</dbReference>
<comment type="caution">
    <text evidence="2">The sequence shown here is derived from an EMBL/GenBank/DDBJ whole genome shotgun (WGS) entry which is preliminary data.</text>
</comment>
<dbReference type="GO" id="GO:0008236">
    <property type="term" value="F:serine-type peptidase activity"/>
    <property type="evidence" value="ECO:0007669"/>
    <property type="project" value="InterPro"/>
</dbReference>
<dbReference type="PANTHER" id="PTHR43056">
    <property type="entry name" value="PEPTIDASE S9 PROLYL OLIGOPEPTIDASE"/>
    <property type="match status" value="1"/>
</dbReference>
<evidence type="ECO:0000313" key="3">
    <source>
        <dbReference type="Proteomes" id="UP001165092"/>
    </source>
</evidence>
<organism evidence="2 3">
    <name type="scientific">Nocardiopsis ansamitocini</name>
    <dbReference type="NCBI Taxonomy" id="1670832"/>
    <lineage>
        <taxon>Bacteria</taxon>
        <taxon>Bacillati</taxon>
        <taxon>Actinomycetota</taxon>
        <taxon>Actinomycetes</taxon>
        <taxon>Streptosporangiales</taxon>
        <taxon>Nocardiopsidaceae</taxon>
        <taxon>Nocardiopsis</taxon>
    </lineage>
</organism>
<dbReference type="InterPro" id="IPR029058">
    <property type="entry name" value="AB_hydrolase_fold"/>
</dbReference>
<dbReference type="Pfam" id="PF00326">
    <property type="entry name" value="Peptidase_S9"/>
    <property type="match status" value="1"/>
</dbReference>
<dbReference type="AlphaFoldDB" id="A0A9W6P3C5"/>
<keyword evidence="3" id="KW-1185">Reference proteome</keyword>
<dbReference type="EMBL" id="BSQG01000001">
    <property type="protein sequence ID" value="GLU46406.1"/>
    <property type="molecule type" value="Genomic_DNA"/>
</dbReference>
<evidence type="ECO:0000313" key="2">
    <source>
        <dbReference type="EMBL" id="GLU46406.1"/>
    </source>
</evidence>
<dbReference type="InterPro" id="IPR011042">
    <property type="entry name" value="6-blade_b-propeller_TolB-like"/>
</dbReference>
<dbReference type="RefSeq" id="WP_285757259.1">
    <property type="nucleotide sequence ID" value="NZ_BSQG01000001.1"/>
</dbReference>
<proteinExistence type="predicted"/>
<dbReference type="Proteomes" id="UP001165092">
    <property type="component" value="Unassembled WGS sequence"/>
</dbReference>
<dbReference type="InterPro" id="IPR001375">
    <property type="entry name" value="Peptidase_S9_cat"/>
</dbReference>
<dbReference type="GO" id="GO:0006508">
    <property type="term" value="P:proteolysis"/>
    <property type="evidence" value="ECO:0007669"/>
    <property type="project" value="InterPro"/>
</dbReference>
<sequence length="657" mass="70356">MTERVSLPYGSWPSPITAVEVARGSTRLGFPSVIGEQIWWEESRPDEGGRTTVMHRAADGTVSDLLPLPWSAATRVHETGGRSHLPVPRRDDKAITRYGIVFAEAGDQRLYLLEKGAREPVALTPEPAVPGAVRYADPALSPDGKRVICVRETHSDSTVARAIVSVPLSGRAVSDPTAVRELVSGADFFASPTPSPDGERLAWISWNHPRMPWDGTELRVGAFTPEGAVSAPRTIRGGTTESVLSPRWRDANTLLFLSDWTGWWNLYEVKAHGQAMAQYPEEAEFTLPPWQLGAAPFGILDDGRVVTLYGHADLNAGIYDPETAQLTPLKSSLTTWRALATDGKSVVGVAASPTEPDALVQVNPETGVVRTLRSAVESPPPASYLPVPRSEEISGRYGARIHAFAYPPTSPEACADGPAPYVVWVHGGPTGCADSSLDLAKAYFTSRGIGILDVNHGGSTGYGRSYRERLHRNWGVVDVEDATAAVLDLVERGIADPTRLAVRGASAGGLTTLLALTGTTFACGTSYYGVTDLMRLAAETHDFESRYLDTIIGPLPGYASVYEERSPVNRVHEIDVPVLLLQGDQDPIVPPAQAGALASALTARGVVHAHIEFAGEPHGFRKAESVRAALEAELAFYCKVFFGFTPPGVPPIALTGG</sequence>
<name>A0A9W6P3C5_9ACTN</name>
<dbReference type="SUPFAM" id="SSF53474">
    <property type="entry name" value="alpha/beta-Hydrolases"/>
    <property type="match status" value="1"/>
</dbReference>
<protein>
    <submittedName>
        <fullName evidence="2">Acyl-peptide hydrolase</fullName>
    </submittedName>
</protein>
<dbReference type="InterPro" id="IPR050585">
    <property type="entry name" value="Xaa-Pro_dipeptidyl-ppase/CocE"/>
</dbReference>
<feature type="domain" description="Peptidase S9 prolyl oligopeptidase catalytic" evidence="1">
    <location>
        <begin position="438"/>
        <end position="641"/>
    </location>
</feature>